<organism evidence="2 3">
    <name type="scientific">Candidatus Komeilibacteria bacterium RIFCSPLOWO2_01_FULL_45_10</name>
    <dbReference type="NCBI Taxonomy" id="1798550"/>
    <lineage>
        <taxon>Bacteria</taxon>
        <taxon>Candidatus Komeiliibacteriota</taxon>
    </lineage>
</organism>
<dbReference type="Proteomes" id="UP000178849">
    <property type="component" value="Unassembled WGS sequence"/>
</dbReference>
<dbReference type="AlphaFoldDB" id="A0A1G2BL06"/>
<accession>A0A1G2BL06</accession>
<dbReference type="EMBL" id="MHKL01000020">
    <property type="protein sequence ID" value="OGY89356.1"/>
    <property type="molecule type" value="Genomic_DNA"/>
</dbReference>
<reference evidence="2 3" key="1">
    <citation type="journal article" date="2016" name="Nat. Commun.">
        <title>Thousands of microbial genomes shed light on interconnected biogeochemical processes in an aquifer system.</title>
        <authorList>
            <person name="Anantharaman K."/>
            <person name="Brown C.T."/>
            <person name="Hug L.A."/>
            <person name="Sharon I."/>
            <person name="Castelle C.J."/>
            <person name="Probst A.J."/>
            <person name="Thomas B.C."/>
            <person name="Singh A."/>
            <person name="Wilkins M.J."/>
            <person name="Karaoz U."/>
            <person name="Brodie E.L."/>
            <person name="Williams K.H."/>
            <person name="Hubbard S.S."/>
            <person name="Banfield J.F."/>
        </authorList>
    </citation>
    <scope>NUCLEOTIDE SEQUENCE [LARGE SCALE GENOMIC DNA]</scope>
</reference>
<sequence length="184" mass="20547">MSISLKLRKHLEQNKIKYEIVPHKKVYTALDAAATLKARLEEIAKSLVVKADKTYYLLILSANRNVNLGKLKSILKAKKVLIPKEAELVKVFKIKPGSLTGFGSIHQLPVVVDKGFEKVRQAIFAGGSLVESVKMNVKDYIKVEQPIRHLFSEVKKIPSTWLRTGKKTIKQGIKKTSAKGRSAS</sequence>
<dbReference type="InterPro" id="IPR007214">
    <property type="entry name" value="YbaK/aa-tRNA-synth-assoc-dom"/>
</dbReference>
<evidence type="ECO:0000259" key="1">
    <source>
        <dbReference type="Pfam" id="PF04073"/>
    </source>
</evidence>
<comment type="caution">
    <text evidence="2">The sequence shown here is derived from an EMBL/GenBank/DDBJ whole genome shotgun (WGS) entry which is preliminary data.</text>
</comment>
<dbReference type="GO" id="GO:0002161">
    <property type="term" value="F:aminoacyl-tRNA deacylase activity"/>
    <property type="evidence" value="ECO:0007669"/>
    <property type="project" value="InterPro"/>
</dbReference>
<dbReference type="STRING" id="1798550.A2927_02025"/>
<dbReference type="Pfam" id="PF04073">
    <property type="entry name" value="tRNA_edit"/>
    <property type="match status" value="1"/>
</dbReference>
<evidence type="ECO:0000313" key="3">
    <source>
        <dbReference type="Proteomes" id="UP000178849"/>
    </source>
</evidence>
<dbReference type="PANTHER" id="PTHR30411">
    <property type="entry name" value="CYTOPLASMIC PROTEIN"/>
    <property type="match status" value="1"/>
</dbReference>
<dbReference type="SUPFAM" id="SSF55826">
    <property type="entry name" value="YbaK/ProRS associated domain"/>
    <property type="match status" value="1"/>
</dbReference>
<gene>
    <name evidence="2" type="ORF">A2927_02025</name>
</gene>
<evidence type="ECO:0000313" key="2">
    <source>
        <dbReference type="EMBL" id="OGY89356.1"/>
    </source>
</evidence>
<dbReference type="PANTHER" id="PTHR30411:SF9">
    <property type="entry name" value="MULTIFUNCTIONAL SER_THR-TRNA DEACYLASE PROXP-Y"/>
    <property type="match status" value="1"/>
</dbReference>
<name>A0A1G2BL06_9BACT</name>
<protein>
    <recommendedName>
        <fullName evidence="1">YbaK/aminoacyl-tRNA synthetase-associated domain-containing protein</fullName>
    </recommendedName>
</protein>
<proteinExistence type="predicted"/>
<dbReference type="InterPro" id="IPR036754">
    <property type="entry name" value="YbaK/aa-tRNA-synt-asso_dom_sf"/>
</dbReference>
<feature type="domain" description="YbaK/aminoacyl-tRNA synthetase-associated" evidence="1">
    <location>
        <begin position="23"/>
        <end position="142"/>
    </location>
</feature>
<dbReference type="CDD" id="cd04332">
    <property type="entry name" value="YbaK_like"/>
    <property type="match status" value="1"/>
</dbReference>
<dbReference type="Gene3D" id="3.90.960.10">
    <property type="entry name" value="YbaK/aminoacyl-tRNA synthetase-associated domain"/>
    <property type="match status" value="1"/>
</dbReference>